<evidence type="ECO:0000313" key="3">
    <source>
        <dbReference type="Proteomes" id="UP000507470"/>
    </source>
</evidence>
<sequence>MSMSDTSRLIKESRRIVDASNDVNLNSGALLNMILEIVTGIDSTMRRMKTSMEKRLDDLKQDFLTVSDRVRTLENQASDFKKLSDCETSCQGVSNLFDQVNGQVKTNRRTINNHDMRIKKLEEKSIVQPIVPPVIESKEIESLKAAILDLQYRSMKNNLIFTGLHRVPDVIFGCVYVPTENSKYSTIEAFEELENELNILTNTENCYVALVGDFNSKTGSLPDYIIPDESVVSMFDLDCDADILEYLYDFENLTQNKISLQRVSQCTCRPNKYGHRLLELCRKNNLYIANSRVGSDKDIGEKTCNDSSVVDYLIISSMFFPMIFYIEIADFIPLYSDCHSFIHFRLHVTFSKSDSIVTENSSDKNFVRWKSEQKSEYVGRIHNDPEGILVTVINKLDELSVNNDETQNDINNIVLDISKNFKNAAAETFGKIKKHKHFYKHENSKPWFNRKCSMSRKKFHKARKRYSFLKNAETRRKMRQASKEHKITLNKSFANYQQKAADELRSIS</sequence>
<feature type="coiled-coil region" evidence="1">
    <location>
        <begin position="389"/>
        <end position="416"/>
    </location>
</feature>
<name>A0A6J8CN25_MYTCO</name>
<keyword evidence="1" id="KW-0175">Coiled coil</keyword>
<dbReference type="AlphaFoldDB" id="A0A6J8CN25"/>
<protein>
    <recommendedName>
        <fullName evidence="4">Endonuclease/exonuclease/phosphatase domain-containing protein</fullName>
    </recommendedName>
</protein>
<dbReference type="Proteomes" id="UP000507470">
    <property type="component" value="Unassembled WGS sequence"/>
</dbReference>
<keyword evidence="3" id="KW-1185">Reference proteome</keyword>
<dbReference type="InterPro" id="IPR036691">
    <property type="entry name" value="Endo/exonu/phosph_ase_sf"/>
</dbReference>
<organism evidence="2 3">
    <name type="scientific">Mytilus coruscus</name>
    <name type="common">Sea mussel</name>
    <dbReference type="NCBI Taxonomy" id="42192"/>
    <lineage>
        <taxon>Eukaryota</taxon>
        <taxon>Metazoa</taxon>
        <taxon>Spiralia</taxon>
        <taxon>Lophotrochozoa</taxon>
        <taxon>Mollusca</taxon>
        <taxon>Bivalvia</taxon>
        <taxon>Autobranchia</taxon>
        <taxon>Pteriomorphia</taxon>
        <taxon>Mytilida</taxon>
        <taxon>Mytiloidea</taxon>
        <taxon>Mytilidae</taxon>
        <taxon>Mytilinae</taxon>
        <taxon>Mytilus</taxon>
    </lineage>
</organism>
<reference evidence="2 3" key="1">
    <citation type="submission" date="2020-06" db="EMBL/GenBank/DDBJ databases">
        <authorList>
            <person name="Li R."/>
            <person name="Bekaert M."/>
        </authorList>
    </citation>
    <scope>NUCLEOTIDE SEQUENCE [LARGE SCALE GENOMIC DNA]</scope>
    <source>
        <strain evidence="3">wild</strain>
    </source>
</reference>
<dbReference type="Gene3D" id="3.60.10.10">
    <property type="entry name" value="Endonuclease/exonuclease/phosphatase"/>
    <property type="match status" value="1"/>
</dbReference>
<gene>
    <name evidence="2" type="ORF">MCOR_31000</name>
</gene>
<accession>A0A6J8CN25</accession>
<dbReference type="OrthoDB" id="6173289at2759"/>
<evidence type="ECO:0000313" key="2">
    <source>
        <dbReference type="EMBL" id="CAC5396444.1"/>
    </source>
</evidence>
<dbReference type="EMBL" id="CACVKT020005616">
    <property type="protein sequence ID" value="CAC5396444.1"/>
    <property type="molecule type" value="Genomic_DNA"/>
</dbReference>
<evidence type="ECO:0008006" key="4">
    <source>
        <dbReference type="Google" id="ProtNLM"/>
    </source>
</evidence>
<proteinExistence type="predicted"/>
<evidence type="ECO:0000256" key="1">
    <source>
        <dbReference type="SAM" id="Coils"/>
    </source>
</evidence>